<evidence type="ECO:0000313" key="2">
    <source>
        <dbReference type="Proteomes" id="UP000034112"/>
    </source>
</evidence>
<proteinExistence type="predicted"/>
<evidence type="ECO:0000313" key="1">
    <source>
        <dbReference type="EMBL" id="KKP07411.1"/>
    </source>
</evidence>
<dbReference type="OrthoDB" id="4897004at2759"/>
<dbReference type="OMA" id="GFEIGWV"/>
<dbReference type="Proteomes" id="UP000034112">
    <property type="component" value="Unassembled WGS sequence"/>
</dbReference>
<gene>
    <name evidence="1" type="ORF">THAR02_00473</name>
</gene>
<accession>A0A0F9XRT3</accession>
<name>A0A0F9XRT3_TRIHA</name>
<comment type="caution">
    <text evidence="1">The sequence shown here is derived from an EMBL/GenBank/DDBJ whole genome shotgun (WGS) entry which is preliminary data.</text>
</comment>
<reference evidence="2" key="1">
    <citation type="journal article" date="2015" name="Genome Announc.">
        <title>Draft whole-genome sequence of the biocontrol agent Trichoderma harzianum T6776.</title>
        <authorList>
            <person name="Baroncelli R."/>
            <person name="Piaggeschi G."/>
            <person name="Fiorini L."/>
            <person name="Bertolini E."/>
            <person name="Zapparata A."/>
            <person name="Pe M.E."/>
            <person name="Sarrocco S."/>
            <person name="Vannacci G."/>
        </authorList>
    </citation>
    <scope>NUCLEOTIDE SEQUENCE [LARGE SCALE GENOMIC DNA]</scope>
    <source>
        <strain evidence="2">T6776</strain>
    </source>
</reference>
<dbReference type="AlphaFoldDB" id="A0A0F9XRT3"/>
<sequence>MSEAKSFIDASDLESNVAYGMKGEIAIDSFDILSCSMTSLHLGLSGIISSGFEIGWVSQVTIRLYHRFNLVGEITCPHEPILPDSDNRVTIDWKESKESEMHIKNMIGWKHFFEGFMPKVGTSHEPKDLNWPMAGLEVSASGHRLIISIDMAKMDRMTAIVKSLTLSDDALKIVLATDNQSPVTLGFDGDCNFVLEKEQRTIGYVKGQMQIAFDEEVLILRGRFCREASGMATLKGSTFESSDEKASWRQYALRLFEVEVNLDKLVIKKKNKGE</sequence>
<organism evidence="1 2">
    <name type="scientific">Trichoderma harzianum</name>
    <name type="common">Hypocrea lixii</name>
    <dbReference type="NCBI Taxonomy" id="5544"/>
    <lineage>
        <taxon>Eukaryota</taxon>
        <taxon>Fungi</taxon>
        <taxon>Dikarya</taxon>
        <taxon>Ascomycota</taxon>
        <taxon>Pezizomycotina</taxon>
        <taxon>Sordariomycetes</taxon>
        <taxon>Hypocreomycetidae</taxon>
        <taxon>Hypocreales</taxon>
        <taxon>Hypocreaceae</taxon>
        <taxon>Trichoderma</taxon>
    </lineage>
</organism>
<protein>
    <submittedName>
        <fullName evidence="1">Uncharacterized protein</fullName>
    </submittedName>
</protein>
<dbReference type="EMBL" id="JOKZ01000007">
    <property type="protein sequence ID" value="KKP07411.1"/>
    <property type="molecule type" value="Genomic_DNA"/>
</dbReference>